<dbReference type="PROSITE" id="PS51186">
    <property type="entry name" value="GNAT"/>
    <property type="match status" value="1"/>
</dbReference>
<dbReference type="Pfam" id="PF13302">
    <property type="entry name" value="Acetyltransf_3"/>
    <property type="match status" value="1"/>
</dbReference>
<dbReference type="Proteomes" id="UP000318336">
    <property type="component" value="Unassembled WGS sequence"/>
</dbReference>
<feature type="domain" description="N-acetyltransferase" evidence="1">
    <location>
        <begin position="17"/>
        <end position="182"/>
    </location>
</feature>
<dbReference type="SUPFAM" id="SSF55729">
    <property type="entry name" value="Acyl-CoA N-acyltransferases (Nat)"/>
    <property type="match status" value="1"/>
</dbReference>
<keyword evidence="3" id="KW-1185">Reference proteome</keyword>
<dbReference type="PANTHER" id="PTHR43415:SF3">
    <property type="entry name" value="GNAT-FAMILY ACETYLTRANSFERASE"/>
    <property type="match status" value="1"/>
</dbReference>
<dbReference type="EMBL" id="VFOK01000001">
    <property type="protein sequence ID" value="TQL33046.1"/>
    <property type="molecule type" value="Genomic_DNA"/>
</dbReference>
<reference evidence="2 3" key="1">
    <citation type="submission" date="2019-06" db="EMBL/GenBank/DDBJ databases">
        <title>Sequencing the genomes of 1000 actinobacteria strains.</title>
        <authorList>
            <person name="Klenk H.-P."/>
        </authorList>
    </citation>
    <scope>NUCLEOTIDE SEQUENCE [LARGE SCALE GENOMIC DNA]</scope>
    <source>
        <strain evidence="2 3">DSM 24617</strain>
    </source>
</reference>
<dbReference type="GO" id="GO:0016747">
    <property type="term" value="F:acyltransferase activity, transferring groups other than amino-acyl groups"/>
    <property type="evidence" value="ECO:0007669"/>
    <property type="project" value="InterPro"/>
</dbReference>
<keyword evidence="2" id="KW-0808">Transferase</keyword>
<dbReference type="InterPro" id="IPR016181">
    <property type="entry name" value="Acyl_CoA_acyltransferase"/>
</dbReference>
<evidence type="ECO:0000259" key="1">
    <source>
        <dbReference type="PROSITE" id="PS51186"/>
    </source>
</evidence>
<name>A0A542XBD0_9MICO</name>
<dbReference type="OrthoDB" id="9814648at2"/>
<dbReference type="InterPro" id="IPR000182">
    <property type="entry name" value="GNAT_dom"/>
</dbReference>
<comment type="caution">
    <text evidence="2">The sequence shown here is derived from an EMBL/GenBank/DDBJ whole genome shotgun (WGS) entry which is preliminary data.</text>
</comment>
<dbReference type="RefSeq" id="WP_142005112.1">
    <property type="nucleotide sequence ID" value="NZ_CAJTBP010000001.1"/>
</dbReference>
<proteinExistence type="predicted"/>
<protein>
    <submittedName>
        <fullName evidence="2">RimJ/RimL family protein N-acetyltransferase</fullName>
    </submittedName>
</protein>
<organism evidence="2 3">
    <name type="scientific">Barrientosiimonas humi</name>
    <dbReference type="NCBI Taxonomy" id="999931"/>
    <lineage>
        <taxon>Bacteria</taxon>
        <taxon>Bacillati</taxon>
        <taxon>Actinomycetota</taxon>
        <taxon>Actinomycetes</taxon>
        <taxon>Micrococcales</taxon>
        <taxon>Dermacoccaceae</taxon>
        <taxon>Barrientosiimonas</taxon>
    </lineage>
</organism>
<evidence type="ECO:0000313" key="3">
    <source>
        <dbReference type="Proteomes" id="UP000318336"/>
    </source>
</evidence>
<evidence type="ECO:0000313" key="2">
    <source>
        <dbReference type="EMBL" id="TQL33046.1"/>
    </source>
</evidence>
<dbReference type="Gene3D" id="3.40.630.30">
    <property type="match status" value="1"/>
</dbReference>
<accession>A0A542XBD0</accession>
<dbReference type="AlphaFoldDB" id="A0A542XBD0"/>
<dbReference type="PANTHER" id="PTHR43415">
    <property type="entry name" value="SPERMIDINE N(1)-ACETYLTRANSFERASE"/>
    <property type="match status" value="1"/>
</dbReference>
<gene>
    <name evidence="2" type="ORF">FB554_1180</name>
</gene>
<sequence>MTDARAYGPQVLTGDRVRLRQLEDDELKLVERWWNDPSVLPLQTSGLPPRPAGGWAEQLKLWHANADPSSVGFAVAAREDDLLLGTVALHSMDALGQAATFGIMLGPPAQGRGLGEEATRLMVDYGFRARPLHRIELRVWSYNERARTVYERAGFREEGRRREVVFLDGAWHDEIVMGLLRSEWAAR</sequence>